<evidence type="ECO:0000256" key="7">
    <source>
        <dbReference type="ARBA" id="ARBA00022840"/>
    </source>
</evidence>
<reference evidence="11" key="1">
    <citation type="journal article" date="2019" name="Int. J. Syst. Evol. Microbiol.">
        <title>The Global Catalogue of Microorganisms (GCM) 10K type strain sequencing project: providing services to taxonomists for standard genome sequencing and annotation.</title>
        <authorList>
            <consortium name="The Broad Institute Genomics Platform"/>
            <consortium name="The Broad Institute Genome Sequencing Center for Infectious Disease"/>
            <person name="Wu L."/>
            <person name="Ma J."/>
        </authorList>
    </citation>
    <scope>NUCLEOTIDE SEQUENCE [LARGE SCALE GENOMIC DNA]</scope>
    <source>
        <strain evidence="11">KCTC 32255</strain>
    </source>
</reference>
<dbReference type="EC" id="2.7.13.3" evidence="2"/>
<dbReference type="RefSeq" id="WP_345399220.1">
    <property type="nucleotide sequence ID" value="NZ_BAABLA010000084.1"/>
</dbReference>
<protein>
    <recommendedName>
        <fullName evidence="2">histidine kinase</fullName>
        <ecNumber evidence="2">2.7.13.3</ecNumber>
    </recommendedName>
</protein>
<dbReference type="InterPro" id="IPR011712">
    <property type="entry name" value="Sig_transdc_His_kin_sub3_dim/P"/>
</dbReference>
<dbReference type="SMART" id="SM00387">
    <property type="entry name" value="HATPase_c"/>
    <property type="match status" value="1"/>
</dbReference>
<dbReference type="Proteomes" id="UP001596337">
    <property type="component" value="Unassembled WGS sequence"/>
</dbReference>
<evidence type="ECO:0000256" key="1">
    <source>
        <dbReference type="ARBA" id="ARBA00000085"/>
    </source>
</evidence>
<keyword evidence="11" id="KW-1185">Reference proteome</keyword>
<keyword evidence="3" id="KW-0597">Phosphoprotein</keyword>
<dbReference type="GO" id="GO:0016301">
    <property type="term" value="F:kinase activity"/>
    <property type="evidence" value="ECO:0007669"/>
    <property type="project" value="UniProtKB-KW"/>
</dbReference>
<evidence type="ECO:0000259" key="9">
    <source>
        <dbReference type="PROSITE" id="PS50109"/>
    </source>
</evidence>
<comment type="caution">
    <text evidence="10">The sequence shown here is derived from an EMBL/GenBank/DDBJ whole genome shotgun (WGS) entry which is preliminary data.</text>
</comment>
<dbReference type="Pfam" id="PF02518">
    <property type="entry name" value="HATPase_c"/>
    <property type="match status" value="1"/>
</dbReference>
<evidence type="ECO:0000256" key="4">
    <source>
        <dbReference type="ARBA" id="ARBA00022679"/>
    </source>
</evidence>
<keyword evidence="5" id="KW-0547">Nucleotide-binding</keyword>
<keyword evidence="6 10" id="KW-0418">Kinase</keyword>
<dbReference type="EMBL" id="JBHSXX010000001">
    <property type="protein sequence ID" value="MFC6870164.1"/>
    <property type="molecule type" value="Genomic_DNA"/>
</dbReference>
<evidence type="ECO:0000313" key="10">
    <source>
        <dbReference type="EMBL" id="MFC6870164.1"/>
    </source>
</evidence>
<dbReference type="InterPro" id="IPR003594">
    <property type="entry name" value="HATPase_dom"/>
</dbReference>
<gene>
    <name evidence="10" type="ORF">ACFQGD_23775</name>
</gene>
<evidence type="ECO:0000256" key="5">
    <source>
        <dbReference type="ARBA" id="ARBA00022741"/>
    </source>
</evidence>
<dbReference type="Gene3D" id="1.20.5.1930">
    <property type="match status" value="1"/>
</dbReference>
<comment type="catalytic activity">
    <reaction evidence="1">
        <text>ATP + protein L-histidine = ADP + protein N-phospho-L-histidine.</text>
        <dbReference type="EC" id="2.7.13.3"/>
    </reaction>
</comment>
<keyword evidence="8" id="KW-0902">Two-component regulatory system</keyword>
<dbReference type="CDD" id="cd16917">
    <property type="entry name" value="HATPase_UhpB-NarQ-NarX-like"/>
    <property type="match status" value="1"/>
</dbReference>
<dbReference type="Pfam" id="PF07730">
    <property type="entry name" value="HisKA_3"/>
    <property type="match status" value="1"/>
</dbReference>
<dbReference type="PANTHER" id="PTHR24421:SF10">
    <property type="entry name" value="NITRATE_NITRITE SENSOR PROTEIN NARQ"/>
    <property type="match status" value="1"/>
</dbReference>
<sequence length="363" mass="39830">MSQVFSDQASATVVNSDPEATITIVISLIAAAVRADDAAFLDVPATPNVPIRVVAGSIPSGDLTWLREKGHLNNEDGTYVRLQTRPPRLARFMVLQIRGRAGAMLVTRHERGTRLNADERRVTVLIRDCLELWLEAERSAGALSASLIMSEELFRTRLAADLHDDVGQRLSALLIEAKRLQKTTGQMHAESQYETASWIFEQLQECNAVVRELVYENSTTALIEFGICAAVRDLTERVQARNDLEIECSFGVAGGGYDLSYNDVPHSIQVACFRIIQEAITNVVKHAEARHCVITLTLNASWLSATIADDGCGFLATTTTRDGFGLAGMRQRTEMLDGRISINNNQPSGTTIQVDLPLTFASE</sequence>
<proteinExistence type="predicted"/>
<organism evidence="10 11">
    <name type="scientific">Haloechinothrix salitolerans</name>
    <dbReference type="NCBI Taxonomy" id="926830"/>
    <lineage>
        <taxon>Bacteria</taxon>
        <taxon>Bacillati</taxon>
        <taxon>Actinomycetota</taxon>
        <taxon>Actinomycetes</taxon>
        <taxon>Pseudonocardiales</taxon>
        <taxon>Pseudonocardiaceae</taxon>
        <taxon>Haloechinothrix</taxon>
    </lineage>
</organism>
<dbReference type="InterPro" id="IPR036890">
    <property type="entry name" value="HATPase_C_sf"/>
</dbReference>
<dbReference type="PROSITE" id="PS50109">
    <property type="entry name" value="HIS_KIN"/>
    <property type="match status" value="1"/>
</dbReference>
<evidence type="ECO:0000256" key="3">
    <source>
        <dbReference type="ARBA" id="ARBA00022553"/>
    </source>
</evidence>
<evidence type="ECO:0000256" key="8">
    <source>
        <dbReference type="ARBA" id="ARBA00023012"/>
    </source>
</evidence>
<feature type="domain" description="Histidine kinase" evidence="9">
    <location>
        <begin position="274"/>
        <end position="360"/>
    </location>
</feature>
<dbReference type="InterPro" id="IPR005467">
    <property type="entry name" value="His_kinase_dom"/>
</dbReference>
<keyword evidence="4" id="KW-0808">Transferase</keyword>
<keyword evidence="7" id="KW-0067">ATP-binding</keyword>
<dbReference type="InterPro" id="IPR050482">
    <property type="entry name" value="Sensor_HK_TwoCompSys"/>
</dbReference>
<evidence type="ECO:0000256" key="2">
    <source>
        <dbReference type="ARBA" id="ARBA00012438"/>
    </source>
</evidence>
<dbReference type="PANTHER" id="PTHR24421">
    <property type="entry name" value="NITRATE/NITRITE SENSOR PROTEIN NARX-RELATED"/>
    <property type="match status" value="1"/>
</dbReference>
<accession>A0ABW2C7W9</accession>
<evidence type="ECO:0000256" key="6">
    <source>
        <dbReference type="ARBA" id="ARBA00022777"/>
    </source>
</evidence>
<name>A0ABW2C7W9_9PSEU</name>
<dbReference type="SUPFAM" id="SSF55874">
    <property type="entry name" value="ATPase domain of HSP90 chaperone/DNA topoisomerase II/histidine kinase"/>
    <property type="match status" value="1"/>
</dbReference>
<evidence type="ECO:0000313" key="11">
    <source>
        <dbReference type="Proteomes" id="UP001596337"/>
    </source>
</evidence>
<dbReference type="Gene3D" id="3.30.565.10">
    <property type="entry name" value="Histidine kinase-like ATPase, C-terminal domain"/>
    <property type="match status" value="1"/>
</dbReference>